<dbReference type="InterPro" id="IPR012349">
    <property type="entry name" value="Split_barrel_FMN-bd"/>
</dbReference>
<evidence type="ECO:0000256" key="2">
    <source>
        <dbReference type="ARBA" id="ARBA00023002"/>
    </source>
</evidence>
<keyword evidence="5" id="KW-1185">Reference proteome</keyword>
<dbReference type="AlphaFoldDB" id="A0A7W6EFM0"/>
<dbReference type="Pfam" id="PF01613">
    <property type="entry name" value="Flavin_Reduct"/>
    <property type="match status" value="1"/>
</dbReference>
<dbReference type="EMBL" id="JACIEK010000001">
    <property type="protein sequence ID" value="MBB3996989.1"/>
    <property type="molecule type" value="Genomic_DNA"/>
</dbReference>
<organism evidence="4 5">
    <name type="scientific">Aureimonas pseudogalii</name>
    <dbReference type="NCBI Taxonomy" id="1744844"/>
    <lineage>
        <taxon>Bacteria</taxon>
        <taxon>Pseudomonadati</taxon>
        <taxon>Pseudomonadota</taxon>
        <taxon>Alphaproteobacteria</taxon>
        <taxon>Hyphomicrobiales</taxon>
        <taxon>Aurantimonadaceae</taxon>
        <taxon>Aureimonas</taxon>
    </lineage>
</organism>
<comment type="caution">
    <text evidence="4">The sequence shown here is derived from an EMBL/GenBank/DDBJ whole genome shotgun (WGS) entry which is preliminary data.</text>
</comment>
<evidence type="ECO:0000256" key="1">
    <source>
        <dbReference type="ARBA" id="ARBA00008898"/>
    </source>
</evidence>
<feature type="domain" description="Flavin reductase like" evidence="3">
    <location>
        <begin position="19"/>
        <end position="166"/>
    </location>
</feature>
<accession>A0A7W6EFM0</accession>
<evidence type="ECO:0000259" key="3">
    <source>
        <dbReference type="SMART" id="SM00903"/>
    </source>
</evidence>
<dbReference type="InterPro" id="IPR050268">
    <property type="entry name" value="NADH-dep_flavin_reductase"/>
</dbReference>
<gene>
    <name evidence="4" type="ORF">GGR04_000810</name>
</gene>
<proteinExistence type="inferred from homology"/>
<dbReference type="GO" id="GO:0010181">
    <property type="term" value="F:FMN binding"/>
    <property type="evidence" value="ECO:0007669"/>
    <property type="project" value="InterPro"/>
</dbReference>
<dbReference type="SUPFAM" id="SSF50475">
    <property type="entry name" value="FMN-binding split barrel"/>
    <property type="match status" value="1"/>
</dbReference>
<protein>
    <submittedName>
        <fullName evidence="4">Flavin reductase (DIM6/NTAB) family NADH-FMN oxidoreductase RutF</fullName>
    </submittedName>
</protein>
<dbReference type="PANTHER" id="PTHR30466">
    <property type="entry name" value="FLAVIN REDUCTASE"/>
    <property type="match status" value="1"/>
</dbReference>
<dbReference type="SMART" id="SM00903">
    <property type="entry name" value="Flavin_Reduct"/>
    <property type="match status" value="1"/>
</dbReference>
<dbReference type="Gene3D" id="2.30.110.10">
    <property type="entry name" value="Electron Transport, Fmn-binding Protein, Chain A"/>
    <property type="match status" value="1"/>
</dbReference>
<reference evidence="4 5" key="1">
    <citation type="submission" date="2020-08" db="EMBL/GenBank/DDBJ databases">
        <title>Genomic Encyclopedia of Type Strains, Phase IV (KMG-IV): sequencing the most valuable type-strain genomes for metagenomic binning, comparative biology and taxonomic classification.</title>
        <authorList>
            <person name="Goeker M."/>
        </authorList>
    </citation>
    <scope>NUCLEOTIDE SEQUENCE [LARGE SCALE GENOMIC DNA]</scope>
    <source>
        <strain evidence="4 5">DSM 102238</strain>
    </source>
</reference>
<dbReference type="PANTHER" id="PTHR30466:SF11">
    <property type="entry name" value="FLAVIN-DEPENDENT MONOOXYGENASE, REDUCTASE SUBUNIT HSAB"/>
    <property type="match status" value="1"/>
</dbReference>
<evidence type="ECO:0000313" key="4">
    <source>
        <dbReference type="EMBL" id="MBB3996989.1"/>
    </source>
</evidence>
<comment type="similarity">
    <text evidence="1">Belongs to the non-flavoprotein flavin reductase family.</text>
</comment>
<keyword evidence="2" id="KW-0560">Oxidoreductase</keyword>
<dbReference type="Proteomes" id="UP000542776">
    <property type="component" value="Unassembled WGS sequence"/>
</dbReference>
<dbReference type="InterPro" id="IPR002563">
    <property type="entry name" value="Flavin_Rdtase-like_dom"/>
</dbReference>
<evidence type="ECO:0000313" key="5">
    <source>
        <dbReference type="Proteomes" id="UP000542776"/>
    </source>
</evidence>
<dbReference type="GO" id="GO:0042602">
    <property type="term" value="F:riboflavin reductase (NADPH) activity"/>
    <property type="evidence" value="ECO:0007669"/>
    <property type="project" value="TreeGrafter"/>
</dbReference>
<sequence length="175" mass="18094">MLHDPRRFTPAPVALKSAMRRMAGAVSVVTAGTGLHRTGATVTSAQSLSVDPETMLISINRSSSSWPVIRDHGAFCVNLLAASQLAVADRFAGRGGEKGEARYEGAEWVQLATGAGALVGALASIDCEIEHVVERHSHALIFGAVRAVVLGAPGPALVYAEGRYGALDLGAPLPA</sequence>
<dbReference type="RefSeq" id="WP_183198083.1">
    <property type="nucleotide sequence ID" value="NZ_JACIEK010000001.1"/>
</dbReference>
<name>A0A7W6EFM0_9HYPH</name>